<comment type="pathway">
    <text evidence="1">Amino-acid biosynthesis; L-asparagine biosynthesis; L-asparagine from L-aspartate (L-Gln route): step 1/1.</text>
</comment>
<dbReference type="GO" id="GO:0004066">
    <property type="term" value="F:asparagine synthase (glutamine-hydrolyzing) activity"/>
    <property type="evidence" value="ECO:0007669"/>
    <property type="project" value="UniProtKB-EC"/>
</dbReference>
<accession>A0A0G9MQ42</accession>
<reference evidence="8 9" key="1">
    <citation type="submission" date="2015-04" db="EMBL/GenBank/DDBJ databases">
        <title>The draft genome sequence of Erythrobacr gangjinensis K7-2.</title>
        <authorList>
            <person name="Zhuang L."/>
            <person name="Liu Y."/>
            <person name="Shao Z."/>
        </authorList>
    </citation>
    <scope>NUCLEOTIDE SEQUENCE [LARGE SCALE GENOMIC DNA]</scope>
    <source>
        <strain evidence="8 9">K7-2</strain>
    </source>
</reference>
<dbReference type="AlphaFoldDB" id="A0A0G9MQ42"/>
<evidence type="ECO:0000256" key="6">
    <source>
        <dbReference type="ARBA" id="ARBA00022962"/>
    </source>
</evidence>
<dbReference type="InterPro" id="IPR017932">
    <property type="entry name" value="GATase_2_dom"/>
</dbReference>
<comment type="caution">
    <text evidence="8">The sequence shown here is derived from an EMBL/GenBank/DDBJ whole genome shotgun (WGS) entry which is preliminary data.</text>
</comment>
<comment type="similarity">
    <text evidence="2">Belongs to the asparagine synthetase family.</text>
</comment>
<dbReference type="InterPro" id="IPR033738">
    <property type="entry name" value="AsnB_N"/>
</dbReference>
<evidence type="ECO:0000256" key="2">
    <source>
        <dbReference type="ARBA" id="ARBA00005752"/>
    </source>
</evidence>
<dbReference type="SUPFAM" id="SSF56235">
    <property type="entry name" value="N-terminal nucleophile aminohydrolases (Ntn hydrolases)"/>
    <property type="match status" value="1"/>
</dbReference>
<comment type="catalytic activity">
    <reaction evidence="7">
        <text>L-aspartate + L-glutamine + ATP + H2O = L-asparagine + L-glutamate + AMP + diphosphate + H(+)</text>
        <dbReference type="Rhea" id="RHEA:12228"/>
        <dbReference type="ChEBI" id="CHEBI:15377"/>
        <dbReference type="ChEBI" id="CHEBI:15378"/>
        <dbReference type="ChEBI" id="CHEBI:29985"/>
        <dbReference type="ChEBI" id="CHEBI:29991"/>
        <dbReference type="ChEBI" id="CHEBI:30616"/>
        <dbReference type="ChEBI" id="CHEBI:33019"/>
        <dbReference type="ChEBI" id="CHEBI:58048"/>
        <dbReference type="ChEBI" id="CHEBI:58359"/>
        <dbReference type="ChEBI" id="CHEBI:456215"/>
        <dbReference type="EC" id="6.3.5.4"/>
    </reaction>
</comment>
<keyword evidence="4" id="KW-0547">Nucleotide-binding</keyword>
<dbReference type="GO" id="GO:0005524">
    <property type="term" value="F:ATP binding"/>
    <property type="evidence" value="ECO:0007669"/>
    <property type="project" value="UniProtKB-KW"/>
</dbReference>
<dbReference type="SUPFAM" id="SSF52402">
    <property type="entry name" value="Adenine nucleotide alpha hydrolases-like"/>
    <property type="match status" value="1"/>
</dbReference>
<keyword evidence="5" id="KW-0067">ATP-binding</keyword>
<dbReference type="GO" id="GO:0006529">
    <property type="term" value="P:asparagine biosynthetic process"/>
    <property type="evidence" value="ECO:0007669"/>
    <property type="project" value="InterPro"/>
</dbReference>
<name>A0A0G9MQ42_9SPHN</name>
<dbReference type="RefSeq" id="WP_047006775.1">
    <property type="nucleotide sequence ID" value="NZ_CP018097.1"/>
</dbReference>
<dbReference type="KEGG" id="egn:BMF35_a0494"/>
<organism evidence="8 9">
    <name type="scientific">Aurantiacibacter gangjinensis</name>
    <dbReference type="NCBI Taxonomy" id="502682"/>
    <lineage>
        <taxon>Bacteria</taxon>
        <taxon>Pseudomonadati</taxon>
        <taxon>Pseudomonadota</taxon>
        <taxon>Alphaproteobacteria</taxon>
        <taxon>Sphingomonadales</taxon>
        <taxon>Erythrobacteraceae</taxon>
        <taxon>Aurantiacibacter</taxon>
    </lineage>
</organism>
<evidence type="ECO:0000256" key="7">
    <source>
        <dbReference type="ARBA" id="ARBA00048741"/>
    </source>
</evidence>
<dbReference type="PROSITE" id="PS51278">
    <property type="entry name" value="GATASE_TYPE_2"/>
    <property type="match status" value="1"/>
</dbReference>
<dbReference type="EMBL" id="LBHC01000002">
    <property type="protein sequence ID" value="KLE31423.1"/>
    <property type="molecule type" value="Genomic_DNA"/>
</dbReference>
<protein>
    <recommendedName>
        <fullName evidence="3">asparagine synthase (glutamine-hydrolyzing)</fullName>
        <ecNumber evidence="3">6.3.5.4</ecNumber>
    </recommendedName>
</protein>
<dbReference type="Gene3D" id="3.40.50.620">
    <property type="entry name" value="HUPs"/>
    <property type="match status" value="1"/>
</dbReference>
<evidence type="ECO:0000256" key="4">
    <source>
        <dbReference type="ARBA" id="ARBA00022741"/>
    </source>
</evidence>
<dbReference type="CDD" id="cd00712">
    <property type="entry name" value="AsnB"/>
    <property type="match status" value="1"/>
</dbReference>
<dbReference type="Gene3D" id="3.60.20.10">
    <property type="entry name" value="Glutamine Phosphoribosylpyrophosphate, subunit 1, domain 1"/>
    <property type="match status" value="1"/>
</dbReference>
<dbReference type="PATRIC" id="fig|502682.8.peg.1521"/>
<dbReference type="Proteomes" id="UP000053070">
    <property type="component" value="Unassembled WGS sequence"/>
</dbReference>
<keyword evidence="9" id="KW-1185">Reference proteome</keyword>
<dbReference type="InterPro" id="IPR029055">
    <property type="entry name" value="Ntn_hydrolases_N"/>
</dbReference>
<evidence type="ECO:0000256" key="3">
    <source>
        <dbReference type="ARBA" id="ARBA00012737"/>
    </source>
</evidence>
<dbReference type="GO" id="GO:0005829">
    <property type="term" value="C:cytosol"/>
    <property type="evidence" value="ECO:0007669"/>
    <property type="project" value="TreeGrafter"/>
</dbReference>
<dbReference type="PIRSF" id="PIRSF001589">
    <property type="entry name" value="Asn_synthetase_glu-h"/>
    <property type="match status" value="1"/>
</dbReference>
<dbReference type="InterPro" id="IPR006426">
    <property type="entry name" value="Asn_synth_AEB"/>
</dbReference>
<evidence type="ECO:0000256" key="5">
    <source>
        <dbReference type="ARBA" id="ARBA00022840"/>
    </source>
</evidence>
<proteinExistence type="inferred from homology"/>
<dbReference type="Pfam" id="PF00733">
    <property type="entry name" value="Asn_synthase"/>
    <property type="match status" value="1"/>
</dbReference>
<dbReference type="PANTHER" id="PTHR43284:SF1">
    <property type="entry name" value="ASPARAGINE SYNTHETASE"/>
    <property type="match status" value="1"/>
</dbReference>
<dbReference type="InterPro" id="IPR014729">
    <property type="entry name" value="Rossmann-like_a/b/a_fold"/>
</dbReference>
<keyword evidence="6" id="KW-0315">Glutamine amidotransferase</keyword>
<dbReference type="Pfam" id="PF13537">
    <property type="entry name" value="GATase_7"/>
    <property type="match status" value="1"/>
</dbReference>
<sequence length="634" mass="70599">MSGIAAIFHADGAPADMAALRRMVDAMAYRGPDGSEIAEHGCAALAHLALHIDPDDRTVSQPVASADGRHLLVLDGFLINGPELCRDLEELGVPLRGRSDAEIVVQGLATRGEEAVERLEGEFAFVWVDLAEQRVLCARDHYGLRPLTYHWDGPRLIVASDVAGVLAALDHTPRPNPGYLAEHIANAWYTRDETPWEGVKKLEPAHALTLARGDSSPALREYWRVPTQVDIRYRSDAEYAEHYRAMLDEVVRRCATSDQPVAFEVSGGLDSSAVFGLAHAAAQRGELAAPGMAGYALKGVPGDHSDERRYYRAVSEHTGRTINEIDLPATPLPAFIAQGIADGTLSFPPNTEMLGALLANARSNGSRICLTGQGGDIWLDGYERHYAESLRIGDYSGLGMGWNADRQSRGSAAATLRLLRYGLLPLAPEALKKGARRLRPIRRDPLSDHLWLSPRLREMLEKRKRRFEAQFDKIPYPAARKMRKMMNPHVGLSLEMLDLLAARLGMEYRHPMMSRCFVEFAARTPEHLRLRGTTRRYLHREAMRDVLPELVRIRRSKAIFDTTFLRLERDMETFCLDAAGNAPFSEWIDRAEMTALFDQCRGAAFDEQAIWELWGVFTAAAFSQVVRRESSAGD</sequence>
<gene>
    <name evidence="8" type="ORF">AAW01_07455</name>
</gene>
<evidence type="ECO:0000256" key="1">
    <source>
        <dbReference type="ARBA" id="ARBA00005187"/>
    </source>
</evidence>
<dbReference type="STRING" id="502682.BMF35_a0494"/>
<dbReference type="InterPro" id="IPR051786">
    <property type="entry name" value="ASN_synthetase/amidase"/>
</dbReference>
<evidence type="ECO:0000313" key="8">
    <source>
        <dbReference type="EMBL" id="KLE31423.1"/>
    </source>
</evidence>
<evidence type="ECO:0000313" key="9">
    <source>
        <dbReference type="Proteomes" id="UP000053070"/>
    </source>
</evidence>
<dbReference type="CDD" id="cd01991">
    <property type="entry name" value="Asn_synthase_B_C"/>
    <property type="match status" value="1"/>
</dbReference>
<dbReference type="InterPro" id="IPR001962">
    <property type="entry name" value="Asn_synthase"/>
</dbReference>
<dbReference type="OrthoDB" id="9763290at2"/>
<dbReference type="EC" id="6.3.5.4" evidence="3"/>
<dbReference type="PANTHER" id="PTHR43284">
    <property type="entry name" value="ASPARAGINE SYNTHETASE (GLUTAMINE-HYDROLYZING)"/>
    <property type="match status" value="1"/>
</dbReference>